<keyword evidence="3 7" id="KW-0378">Hydrolase</keyword>
<feature type="domain" description="Sulfatase N-terminal" evidence="6">
    <location>
        <begin position="54"/>
        <end position="366"/>
    </location>
</feature>
<reference evidence="7" key="1">
    <citation type="submission" date="2020-11" db="EMBL/GenBank/DDBJ databases">
        <title>Bacterial whole genome sequence for Panacibacter sp. DH6.</title>
        <authorList>
            <person name="Le V."/>
            <person name="Ko S."/>
            <person name="Ahn C.-Y."/>
            <person name="Oh H.-M."/>
        </authorList>
    </citation>
    <scope>NUCLEOTIDE SEQUENCE</scope>
    <source>
        <strain evidence="7">DH6</strain>
    </source>
</reference>
<dbReference type="InterPro" id="IPR024607">
    <property type="entry name" value="Sulfatase_CS"/>
</dbReference>
<dbReference type="InterPro" id="IPR050738">
    <property type="entry name" value="Sulfatase"/>
</dbReference>
<evidence type="ECO:0000256" key="3">
    <source>
        <dbReference type="ARBA" id="ARBA00022801"/>
    </source>
</evidence>
<sequence>MRTYPVVSKSNISRPVLIAILAVATYFISCKKEFNALTDTSSSNLLSVAIPVKPNIVLILADDIGYEVPAVNGGQSYNTPNIDMMAAAGMRFTQCYGSPMCSPSRFMLLTGKYNFRNYTVWGIMDRNQRTIANMLADQGYDTYALGKWQLDGGDTSVKTFGFNSSYTIFAQYDDGTLTHDAFHNTYGRYKSPELYANGLQLGKSTVNKYCDDILVDSLTAYAARSSQQGKPFFIYYSTSLCHHPYSPTPDDPEYNAWDPNNKLSDSTFFPSMVQYMDKKIGNIFSRFDSMNLTGNTVFIFLGDNGTPSAITSVYLGDSIRGGKMKSTTWGTHVPLIVYWRGMIPANTVNSDLVDFTDFLPTLAGIARIPVPKTYGTIDGVSFAPRLAARPGTPRSWIFCHYDPEQNQPSVLKRWIQDTTYKLYDSTGRFYNVYLDPYEKNNLKTLTPEQEAVKVRFQSILDSLK</sequence>
<dbReference type="Gene3D" id="3.40.720.10">
    <property type="entry name" value="Alkaline Phosphatase, subunit A"/>
    <property type="match status" value="2"/>
</dbReference>
<feature type="transmembrane region" description="Helical" evidence="5">
    <location>
        <begin position="12"/>
        <end position="29"/>
    </location>
</feature>
<protein>
    <submittedName>
        <fullName evidence="7">Sulfatase-like hydrolase/transferase</fullName>
    </submittedName>
</protein>
<evidence type="ECO:0000313" key="8">
    <source>
        <dbReference type="Proteomes" id="UP000628448"/>
    </source>
</evidence>
<dbReference type="Proteomes" id="UP000628448">
    <property type="component" value="Unassembled WGS sequence"/>
</dbReference>
<proteinExistence type="inferred from homology"/>
<dbReference type="RefSeq" id="WP_196992253.1">
    <property type="nucleotide sequence ID" value="NZ_JADWYR010000002.1"/>
</dbReference>
<gene>
    <name evidence="7" type="ORF">I5907_18370</name>
</gene>
<evidence type="ECO:0000256" key="5">
    <source>
        <dbReference type="SAM" id="Phobius"/>
    </source>
</evidence>
<name>A0A931GZG2_9BACT</name>
<evidence type="ECO:0000313" key="7">
    <source>
        <dbReference type="EMBL" id="MBG9378210.1"/>
    </source>
</evidence>
<comment type="caution">
    <text evidence="7">The sequence shown here is derived from an EMBL/GenBank/DDBJ whole genome shotgun (WGS) entry which is preliminary data.</text>
</comment>
<dbReference type="GO" id="GO:0004065">
    <property type="term" value="F:arylsulfatase activity"/>
    <property type="evidence" value="ECO:0007669"/>
    <property type="project" value="TreeGrafter"/>
</dbReference>
<dbReference type="EMBL" id="JADWYR010000002">
    <property type="protein sequence ID" value="MBG9378210.1"/>
    <property type="molecule type" value="Genomic_DNA"/>
</dbReference>
<evidence type="ECO:0000256" key="2">
    <source>
        <dbReference type="ARBA" id="ARBA00022723"/>
    </source>
</evidence>
<organism evidence="7 8">
    <name type="scientific">Panacibacter microcysteis</name>
    <dbReference type="NCBI Taxonomy" id="2793269"/>
    <lineage>
        <taxon>Bacteria</taxon>
        <taxon>Pseudomonadati</taxon>
        <taxon>Bacteroidota</taxon>
        <taxon>Chitinophagia</taxon>
        <taxon>Chitinophagales</taxon>
        <taxon>Chitinophagaceae</taxon>
        <taxon>Panacibacter</taxon>
    </lineage>
</organism>
<dbReference type="PANTHER" id="PTHR42693">
    <property type="entry name" value="ARYLSULFATASE FAMILY MEMBER"/>
    <property type="match status" value="1"/>
</dbReference>
<evidence type="ECO:0000256" key="1">
    <source>
        <dbReference type="ARBA" id="ARBA00008779"/>
    </source>
</evidence>
<keyword evidence="5" id="KW-0812">Transmembrane</keyword>
<keyword evidence="2" id="KW-0479">Metal-binding</keyword>
<evidence type="ECO:0000259" key="6">
    <source>
        <dbReference type="Pfam" id="PF00884"/>
    </source>
</evidence>
<evidence type="ECO:0000256" key="4">
    <source>
        <dbReference type="ARBA" id="ARBA00022837"/>
    </source>
</evidence>
<keyword evidence="4" id="KW-0106">Calcium</keyword>
<keyword evidence="5" id="KW-1133">Transmembrane helix</keyword>
<accession>A0A931GZG2</accession>
<keyword evidence="8" id="KW-1185">Reference proteome</keyword>
<dbReference type="GO" id="GO:0046872">
    <property type="term" value="F:metal ion binding"/>
    <property type="evidence" value="ECO:0007669"/>
    <property type="project" value="UniProtKB-KW"/>
</dbReference>
<dbReference type="Pfam" id="PF00884">
    <property type="entry name" value="Sulfatase"/>
    <property type="match status" value="1"/>
</dbReference>
<keyword evidence="5" id="KW-0472">Membrane</keyword>
<comment type="similarity">
    <text evidence="1">Belongs to the sulfatase family.</text>
</comment>
<dbReference type="AlphaFoldDB" id="A0A931GZG2"/>
<dbReference type="InterPro" id="IPR017850">
    <property type="entry name" value="Alkaline_phosphatase_core_sf"/>
</dbReference>
<dbReference type="PANTHER" id="PTHR42693:SF53">
    <property type="entry name" value="ENDO-4-O-SULFATASE"/>
    <property type="match status" value="1"/>
</dbReference>
<dbReference type="SUPFAM" id="SSF53649">
    <property type="entry name" value="Alkaline phosphatase-like"/>
    <property type="match status" value="1"/>
</dbReference>
<dbReference type="InterPro" id="IPR000917">
    <property type="entry name" value="Sulfatase_N"/>
</dbReference>
<dbReference type="PROSITE" id="PS00523">
    <property type="entry name" value="SULFATASE_1"/>
    <property type="match status" value="1"/>
</dbReference>